<dbReference type="PANTHER" id="PTHR45033">
    <property type="match status" value="1"/>
</dbReference>
<dbReference type="GO" id="GO:0004022">
    <property type="term" value="F:alcohol dehydrogenase (NAD+) activity"/>
    <property type="evidence" value="ECO:0007669"/>
    <property type="project" value="UniProtKB-EC"/>
</dbReference>
<evidence type="ECO:0000259" key="1">
    <source>
        <dbReference type="SMART" id="SM00829"/>
    </source>
</evidence>
<comment type="caution">
    <text evidence="2">The sequence shown here is derived from an EMBL/GenBank/DDBJ whole genome shotgun (WGS) entry which is preliminary data.</text>
</comment>
<protein>
    <submittedName>
        <fullName evidence="2">Alcohol dehydrogenase</fullName>
        <ecNumber evidence="2">1.1.1.1</ecNumber>
    </submittedName>
</protein>
<feature type="domain" description="Enoyl reductase (ER)" evidence="1">
    <location>
        <begin position="10"/>
        <end position="336"/>
    </location>
</feature>
<dbReference type="InterPro" id="IPR011032">
    <property type="entry name" value="GroES-like_sf"/>
</dbReference>
<dbReference type="EMBL" id="MLJW01000106">
    <property type="protein sequence ID" value="OIQ99401.1"/>
    <property type="molecule type" value="Genomic_DNA"/>
</dbReference>
<dbReference type="SUPFAM" id="SSF50129">
    <property type="entry name" value="GroES-like"/>
    <property type="match status" value="1"/>
</dbReference>
<name>A0A1J5RUH5_9ZZZZ</name>
<dbReference type="InterPro" id="IPR013149">
    <property type="entry name" value="ADH-like_C"/>
</dbReference>
<dbReference type="InterPro" id="IPR020843">
    <property type="entry name" value="ER"/>
</dbReference>
<dbReference type="InterPro" id="IPR052711">
    <property type="entry name" value="Zinc_ADH-like"/>
</dbReference>
<dbReference type="Gene3D" id="3.40.50.720">
    <property type="entry name" value="NAD(P)-binding Rossmann-like Domain"/>
    <property type="match status" value="1"/>
</dbReference>
<dbReference type="InterPro" id="IPR013154">
    <property type="entry name" value="ADH-like_N"/>
</dbReference>
<dbReference type="SUPFAM" id="SSF51735">
    <property type="entry name" value="NAD(P)-binding Rossmann-fold domains"/>
    <property type="match status" value="1"/>
</dbReference>
<proteinExistence type="predicted"/>
<organism evidence="2">
    <name type="scientific">mine drainage metagenome</name>
    <dbReference type="NCBI Taxonomy" id="410659"/>
    <lineage>
        <taxon>unclassified sequences</taxon>
        <taxon>metagenomes</taxon>
        <taxon>ecological metagenomes</taxon>
    </lineage>
</organism>
<dbReference type="Pfam" id="PF08240">
    <property type="entry name" value="ADH_N"/>
    <property type="match status" value="1"/>
</dbReference>
<dbReference type="CDD" id="cd08276">
    <property type="entry name" value="MDR7"/>
    <property type="match status" value="1"/>
</dbReference>
<sequence>MKAYQIKAGQQISGLEQVQRRISAPTAHEVHVRVHAVSLNYRDLMIADGKYLSTGNAPVIPCSDGAGEVIAVGAEVTRFRIGDRVAASFFPDWIYGAPTAQNTAGALGAAVDGMLAEEVVLHENALVAIPSHLTYVEAAAIPCAGVTAWNSLFVEGGLRAGNNVLLLGTGGVSIWALQLAKAAGLRAIITSSSDEKLERARGLGAAATINYKTTPEWQDEVLRLTDGQGVDLVLEVGGQGTLTRSIASTRMGGTVAIIGGVSGFGFGGELSPFALIGGAKRLSGIFVGSRCMFEDLNRFLSVAEIHPVVDRVFPFLQTREAYEHLRKAGHFGKVVIEVGR</sequence>
<dbReference type="Pfam" id="PF00107">
    <property type="entry name" value="ADH_zinc_N"/>
    <property type="match status" value="1"/>
</dbReference>
<evidence type="ECO:0000313" key="2">
    <source>
        <dbReference type="EMBL" id="OIQ99401.1"/>
    </source>
</evidence>
<dbReference type="AlphaFoldDB" id="A0A1J5RUH5"/>
<dbReference type="Gene3D" id="3.90.180.10">
    <property type="entry name" value="Medium-chain alcohol dehydrogenases, catalytic domain"/>
    <property type="match status" value="1"/>
</dbReference>
<dbReference type="EC" id="1.1.1.1" evidence="2"/>
<dbReference type="InterPro" id="IPR036291">
    <property type="entry name" value="NAD(P)-bd_dom_sf"/>
</dbReference>
<dbReference type="PANTHER" id="PTHR45033:SF2">
    <property type="entry name" value="ZINC-TYPE ALCOHOL DEHYDROGENASE-LIKE PROTEIN C1773.06C"/>
    <property type="match status" value="1"/>
</dbReference>
<dbReference type="SMART" id="SM00829">
    <property type="entry name" value="PKS_ER"/>
    <property type="match status" value="1"/>
</dbReference>
<reference evidence="2" key="1">
    <citation type="submission" date="2016-10" db="EMBL/GenBank/DDBJ databases">
        <title>Sequence of Gallionella enrichment culture.</title>
        <authorList>
            <person name="Poehlein A."/>
            <person name="Muehling M."/>
            <person name="Daniel R."/>
        </authorList>
    </citation>
    <scope>NUCLEOTIDE SEQUENCE</scope>
</reference>
<keyword evidence="2" id="KW-0560">Oxidoreductase</keyword>
<accession>A0A1J5RUH5</accession>
<gene>
    <name evidence="2" type="primary">adhT_4</name>
    <name evidence="2" type="ORF">GALL_184980</name>
</gene>